<proteinExistence type="predicted"/>
<name>S9UAC3_9TRYP</name>
<keyword evidence="2" id="KW-1185">Reference proteome</keyword>
<evidence type="ECO:0008006" key="3">
    <source>
        <dbReference type="Google" id="ProtNLM"/>
    </source>
</evidence>
<accession>S9UAC3</accession>
<dbReference type="InterPro" id="IPR046341">
    <property type="entry name" value="SET_dom_sf"/>
</dbReference>
<dbReference type="AlphaFoldDB" id="S9UAC3"/>
<dbReference type="OrthoDB" id="341421at2759"/>
<protein>
    <recommendedName>
        <fullName evidence="3">SET domain-containing protein</fullName>
    </recommendedName>
</protein>
<dbReference type="EMBL" id="ATMH01006419">
    <property type="protein sequence ID" value="EPY25903.1"/>
    <property type="molecule type" value="Genomic_DNA"/>
</dbReference>
<dbReference type="SUPFAM" id="SSF82199">
    <property type="entry name" value="SET domain"/>
    <property type="match status" value="1"/>
</dbReference>
<gene>
    <name evidence="1" type="ORF">STCU_06419</name>
</gene>
<organism evidence="1 2">
    <name type="scientific">Strigomonas culicis</name>
    <dbReference type="NCBI Taxonomy" id="28005"/>
    <lineage>
        <taxon>Eukaryota</taxon>
        <taxon>Discoba</taxon>
        <taxon>Euglenozoa</taxon>
        <taxon>Kinetoplastea</taxon>
        <taxon>Metakinetoplastina</taxon>
        <taxon>Trypanosomatida</taxon>
        <taxon>Trypanosomatidae</taxon>
        <taxon>Strigomonadinae</taxon>
        <taxon>Strigomonas</taxon>
    </lineage>
</organism>
<evidence type="ECO:0000313" key="1">
    <source>
        <dbReference type="EMBL" id="EPY25903.1"/>
    </source>
</evidence>
<dbReference type="Proteomes" id="UP000015354">
    <property type="component" value="Unassembled WGS sequence"/>
</dbReference>
<evidence type="ECO:0000313" key="2">
    <source>
        <dbReference type="Proteomes" id="UP000015354"/>
    </source>
</evidence>
<sequence>MTARSILDPVLYEQVHLALLLAAEHMHTESPLNPYLNILPHPAMDDAAVIAQYKDAIDPMLLVEWDDYQREFLAVLRILLRRWGPAAPPVELAYWALRTVFSRMHMLPSHGLAPEDVGSTLNYSALSTVDLANRRTQWRRRIKGTFGALMGNLSAAEEYRLVPTLVPLIDMTPHLPSTNVQVEVGTRPGLGSCVELRALREIEKGERIGMRFNTTQSPAFLLYRFGFIPQ</sequence>
<reference evidence="1 2" key="1">
    <citation type="journal article" date="2013" name="PLoS ONE">
        <title>Predicting the Proteins of Angomonas deanei, Strigomonas culicis and Their Respective Endosymbionts Reveals New Aspects of the Trypanosomatidae Family.</title>
        <authorList>
            <person name="Motta M.C."/>
            <person name="Martins A.C."/>
            <person name="de Souza S.S."/>
            <person name="Catta-Preta C.M."/>
            <person name="Silva R."/>
            <person name="Klein C.C."/>
            <person name="de Almeida L.G."/>
            <person name="de Lima Cunha O."/>
            <person name="Ciapina L.P."/>
            <person name="Brocchi M."/>
            <person name="Colabardini A.C."/>
            <person name="de Araujo Lima B."/>
            <person name="Machado C.R."/>
            <person name="de Almeida Soares C.M."/>
            <person name="Probst C.M."/>
            <person name="de Menezes C.B."/>
            <person name="Thompson C.E."/>
            <person name="Bartholomeu D.C."/>
            <person name="Gradia D.F."/>
            <person name="Pavoni D.P."/>
            <person name="Grisard E.C."/>
            <person name="Fantinatti-Garboggini F."/>
            <person name="Marchini F.K."/>
            <person name="Rodrigues-Luiz G.F."/>
            <person name="Wagner G."/>
            <person name="Goldman G.H."/>
            <person name="Fietto J.L."/>
            <person name="Elias M.C."/>
            <person name="Goldman M.H."/>
            <person name="Sagot M.F."/>
            <person name="Pereira M."/>
            <person name="Stoco P.H."/>
            <person name="de Mendonca-Neto R.P."/>
            <person name="Teixeira S.M."/>
            <person name="Maciel T.E."/>
            <person name="de Oliveira Mendes T.A."/>
            <person name="Urmenyi T.P."/>
            <person name="de Souza W."/>
            <person name="Schenkman S."/>
            <person name="de Vasconcelos A.T."/>
        </authorList>
    </citation>
    <scope>NUCLEOTIDE SEQUENCE [LARGE SCALE GENOMIC DNA]</scope>
</reference>
<comment type="caution">
    <text evidence="1">The sequence shown here is derived from an EMBL/GenBank/DDBJ whole genome shotgun (WGS) entry which is preliminary data.</text>
</comment>
<dbReference type="Gene3D" id="3.90.1410.10">
    <property type="entry name" value="set domain protein methyltransferase, domain 1"/>
    <property type="match status" value="1"/>
</dbReference>